<organism evidence="2">
    <name type="scientific">marine sediment metagenome</name>
    <dbReference type="NCBI Taxonomy" id="412755"/>
    <lineage>
        <taxon>unclassified sequences</taxon>
        <taxon>metagenomes</taxon>
        <taxon>ecological metagenomes</taxon>
    </lineage>
</organism>
<keyword evidence="1" id="KW-0175">Coiled coil</keyword>
<evidence type="ECO:0000313" key="2">
    <source>
        <dbReference type="EMBL" id="KKM27820.1"/>
    </source>
</evidence>
<sequence>MLSTPERCECGGPAICERCGRMLPDHHTMSLLDHIDKLEKAEKLARGLAEEVEQMHKEIEELDRGWPGAIVKIPSRDRARALLLP</sequence>
<dbReference type="EMBL" id="LAZR01012252">
    <property type="protein sequence ID" value="KKM27820.1"/>
    <property type="molecule type" value="Genomic_DNA"/>
</dbReference>
<evidence type="ECO:0000256" key="1">
    <source>
        <dbReference type="SAM" id="Coils"/>
    </source>
</evidence>
<protein>
    <submittedName>
        <fullName evidence="2">Uncharacterized protein</fullName>
    </submittedName>
</protein>
<comment type="caution">
    <text evidence="2">The sequence shown here is derived from an EMBL/GenBank/DDBJ whole genome shotgun (WGS) entry which is preliminary data.</text>
</comment>
<feature type="coiled-coil region" evidence="1">
    <location>
        <begin position="31"/>
        <end position="65"/>
    </location>
</feature>
<proteinExistence type="predicted"/>
<reference evidence="2" key="1">
    <citation type="journal article" date="2015" name="Nature">
        <title>Complex archaea that bridge the gap between prokaryotes and eukaryotes.</title>
        <authorList>
            <person name="Spang A."/>
            <person name="Saw J.H."/>
            <person name="Jorgensen S.L."/>
            <person name="Zaremba-Niedzwiedzka K."/>
            <person name="Martijn J."/>
            <person name="Lind A.E."/>
            <person name="van Eijk R."/>
            <person name="Schleper C."/>
            <person name="Guy L."/>
            <person name="Ettema T.J."/>
        </authorList>
    </citation>
    <scope>NUCLEOTIDE SEQUENCE</scope>
</reference>
<gene>
    <name evidence="2" type="ORF">LCGC14_1570950</name>
</gene>
<name>A0A0F9LK37_9ZZZZ</name>
<dbReference type="AlphaFoldDB" id="A0A0F9LK37"/>
<accession>A0A0F9LK37</accession>